<dbReference type="SUPFAM" id="SSF48452">
    <property type="entry name" value="TPR-like"/>
    <property type="match status" value="4"/>
</dbReference>
<evidence type="ECO:0000313" key="6">
    <source>
        <dbReference type="Proteomes" id="UP000521872"/>
    </source>
</evidence>
<evidence type="ECO:0000256" key="1">
    <source>
        <dbReference type="ARBA" id="ARBA00022737"/>
    </source>
</evidence>
<evidence type="ECO:0000256" key="3">
    <source>
        <dbReference type="PROSITE-ProRule" id="PRU00339"/>
    </source>
</evidence>
<dbReference type="Proteomes" id="UP000521872">
    <property type="component" value="Unassembled WGS sequence"/>
</dbReference>
<dbReference type="Pfam" id="PF13424">
    <property type="entry name" value="TPR_12"/>
    <property type="match status" value="4"/>
</dbReference>
<accession>A0A8H4VHP8</accession>
<dbReference type="Pfam" id="PF13401">
    <property type="entry name" value="AAA_22"/>
    <property type="match status" value="1"/>
</dbReference>
<evidence type="ECO:0000259" key="4">
    <source>
        <dbReference type="Pfam" id="PF13401"/>
    </source>
</evidence>
<dbReference type="PROSITE" id="PS50005">
    <property type="entry name" value="TPR"/>
    <property type="match status" value="2"/>
</dbReference>
<dbReference type="InterPro" id="IPR019734">
    <property type="entry name" value="TPR_rpt"/>
</dbReference>
<dbReference type="InterPro" id="IPR011990">
    <property type="entry name" value="TPR-like_helical_dom_sf"/>
</dbReference>
<dbReference type="InterPro" id="IPR059179">
    <property type="entry name" value="MLKL-like_MCAfunc"/>
</dbReference>
<dbReference type="GO" id="GO:0007166">
    <property type="term" value="P:cell surface receptor signaling pathway"/>
    <property type="evidence" value="ECO:0007669"/>
    <property type="project" value="InterPro"/>
</dbReference>
<name>A0A8H4VHP8_9AGAR</name>
<dbReference type="InterPro" id="IPR027417">
    <property type="entry name" value="P-loop_NTPase"/>
</dbReference>
<dbReference type="SUPFAM" id="SSF52540">
    <property type="entry name" value="P-loop containing nucleoside triphosphate hydrolases"/>
    <property type="match status" value="1"/>
</dbReference>
<feature type="repeat" description="TPR" evidence="3">
    <location>
        <begin position="1172"/>
        <end position="1205"/>
    </location>
</feature>
<reference evidence="5 6" key="1">
    <citation type="submission" date="2019-12" db="EMBL/GenBank/DDBJ databases">
        <authorList>
            <person name="Floudas D."/>
            <person name="Bentzer J."/>
            <person name="Ahren D."/>
            <person name="Johansson T."/>
            <person name="Persson P."/>
            <person name="Tunlid A."/>
        </authorList>
    </citation>
    <scope>NUCLEOTIDE SEQUENCE [LARGE SCALE GENOMIC DNA]</scope>
    <source>
        <strain evidence="5 6">CBS 102.39</strain>
    </source>
</reference>
<dbReference type="Pfam" id="PF14938">
    <property type="entry name" value="SNAP"/>
    <property type="match status" value="1"/>
</dbReference>
<dbReference type="PANTHER" id="PTHR45641:SF19">
    <property type="entry name" value="NEPHROCYSTIN-3"/>
    <property type="match status" value="1"/>
</dbReference>
<dbReference type="GO" id="GO:0016887">
    <property type="term" value="F:ATP hydrolysis activity"/>
    <property type="evidence" value="ECO:0007669"/>
    <property type="project" value="InterPro"/>
</dbReference>
<dbReference type="CDD" id="cd21037">
    <property type="entry name" value="MLKL_NTD"/>
    <property type="match status" value="1"/>
</dbReference>
<dbReference type="EMBL" id="JAACJL010000061">
    <property type="protein sequence ID" value="KAF4609552.1"/>
    <property type="molecule type" value="Genomic_DNA"/>
</dbReference>
<dbReference type="Gene3D" id="1.20.930.20">
    <property type="entry name" value="Adaptor protein Cbl, N-terminal domain"/>
    <property type="match status" value="1"/>
</dbReference>
<dbReference type="SMART" id="SM00028">
    <property type="entry name" value="TPR"/>
    <property type="match status" value="14"/>
</dbReference>
<evidence type="ECO:0000313" key="5">
    <source>
        <dbReference type="EMBL" id="KAF4609552.1"/>
    </source>
</evidence>
<protein>
    <recommendedName>
        <fullName evidence="4">ORC1/DEAH AAA+ ATPase domain-containing protein</fullName>
    </recommendedName>
</protein>
<dbReference type="PANTHER" id="PTHR45641">
    <property type="entry name" value="TETRATRICOPEPTIDE REPEAT PROTEIN (AFU_ORTHOLOGUE AFUA_6G03870)"/>
    <property type="match status" value="1"/>
</dbReference>
<keyword evidence="6" id="KW-1185">Reference proteome</keyword>
<dbReference type="Gene3D" id="3.40.50.300">
    <property type="entry name" value="P-loop containing nucleotide triphosphate hydrolases"/>
    <property type="match status" value="1"/>
</dbReference>
<feature type="repeat" description="TPR" evidence="3">
    <location>
        <begin position="1212"/>
        <end position="1245"/>
    </location>
</feature>
<dbReference type="InterPro" id="IPR049945">
    <property type="entry name" value="AAA_22"/>
</dbReference>
<sequence length="1309" mass="143939">MDKRSKSTRTPAVADDPVLPSIGNAVALSGLLGMAITNPAGSAQGLVSFLESTPNDAMNLSYLSAGIKVLAVIGEKSGFSWVSGPAGIALEIVGIVESAQANKEACRAVAIRVFRTIHAIHQRASSNIEQPVRELERELRKVLETVRTLSAKNKFSQALHADDIKKQTAECDKALDQCIALFSVKAHVAHAADLAVVKSGIDNVKTMVQSLKIEDKTMAVSLANLNISSTAPPPPAIFVGRDDLLAEGTDHLITAPGARLAILGQGGIGKTSLSLAILHHASVKNAFADKRYFISCETLKNGLDLAQAILHTLDVSILSQKLDLKTALVQQLESLGKSLFLFDNFETLSNDSSSLTILETISSISSISLFINMRGEFPPPSISWSLLLPARGLGPLSLTAAKALYLQRQSTSPDTNVPNTQLDSLLTEVDCVPLAVFILSELGKRYPIEVLRQRWMQSKTRLLKLPGAASSRLTSVAISLDMSMNSTMLKDHPEAVRLLRLLAFLPEGLPNWSTLFPLLTSSFEDSYDALDTVCQTSLVQRTDHVISMLNPTRQYLNSSMDSHRKAVESDLDIVFKFIIDSVRENSDTLVLLGKANIADLFIIYLDSYTQAEHVQEGLLCADYLYDHNMLTTALIDSVIIKAKALGSSDILAKAYEHRGKILFSLNDWKGSEEAYCAAYPLYQQLGYKLEMAKSLSSLGNNYNMQSEYAKAVESYSNAHTIYLELEDQVGVGNSLVHLGEAYRMQNKYAEAAEMHVKASTIFKEIGNKKGLADSLKAHADVLCLQIQYSQARSKLEEAVEIYTQIDDQFGLTNLMASLGNVLMMQSKFEEAIAKYQHAYDYYKRMNKFLAEANCLHSIGEIVRIQGRYAQALEKYDAAYEIFARAKFQSGMALCLDSKGYALIMVNKYSEAMEALQTARHIFSSIGDKLGLATSLDHIGDCYTMQEQYAKALETHNAAYKLHESIHYKVGMARSLYSLGDVLRLQGKFSEAFINNKASLNIYTEIGNQHGRASSLLSLGNHLIHQNNLESAIENYLLASSIYQALGNVHGMADSFSLLGDAYRMSNNPQESLKMYTDARALYQQLGLRQGEANSLKSLGDILRVQQKYDEAIKSHEEALGIYASLGEKLGTANCLESLANDLILSTKYPEAKEKLESAYEIFRKLEEPLGMANSKLSLGEIFNKQGDVGEASKCFDGALAISEKIQYRQGMARASYYLGHNFSKDGNYDQAIQKYNAAYEGFEEIGNKAGMADTLKALRDVLRLKGEHGQAEEKDKAAYLAYKEFLEGAGIEIVDSAGNDQIRQNLLAW</sequence>
<gene>
    <name evidence="5" type="ORF">D9613_012334</name>
</gene>
<organism evidence="5 6">
    <name type="scientific">Agrocybe pediades</name>
    <dbReference type="NCBI Taxonomy" id="84607"/>
    <lineage>
        <taxon>Eukaryota</taxon>
        <taxon>Fungi</taxon>
        <taxon>Dikarya</taxon>
        <taxon>Basidiomycota</taxon>
        <taxon>Agaricomycotina</taxon>
        <taxon>Agaricomycetes</taxon>
        <taxon>Agaricomycetidae</taxon>
        <taxon>Agaricales</taxon>
        <taxon>Agaricineae</taxon>
        <taxon>Strophariaceae</taxon>
        <taxon>Agrocybe</taxon>
    </lineage>
</organism>
<keyword evidence="1" id="KW-0677">Repeat</keyword>
<proteinExistence type="predicted"/>
<dbReference type="InterPro" id="IPR036537">
    <property type="entry name" value="Adaptor_Cbl_N_dom_sf"/>
</dbReference>
<keyword evidence="2 3" id="KW-0802">TPR repeat</keyword>
<evidence type="ECO:0000256" key="2">
    <source>
        <dbReference type="ARBA" id="ARBA00022803"/>
    </source>
</evidence>
<feature type="domain" description="ORC1/DEAH AAA+ ATPase" evidence="4">
    <location>
        <begin position="260"/>
        <end position="366"/>
    </location>
</feature>
<comment type="caution">
    <text evidence="5">The sequence shown here is derived from an EMBL/GenBank/DDBJ whole genome shotgun (WGS) entry which is preliminary data.</text>
</comment>
<dbReference type="Gene3D" id="1.25.40.10">
    <property type="entry name" value="Tetratricopeptide repeat domain"/>
    <property type="match status" value="4"/>
</dbReference>